<dbReference type="Proteomes" id="UP000181956">
    <property type="component" value="Chromosome I"/>
</dbReference>
<evidence type="ECO:0000313" key="3">
    <source>
        <dbReference type="Proteomes" id="UP000181956"/>
    </source>
</evidence>
<feature type="transmembrane region" description="Helical" evidence="1">
    <location>
        <begin position="12"/>
        <end position="32"/>
    </location>
</feature>
<sequence>MSPREDRVRQIIAVSLCWLPLLVLLLSLPATWEAVTGTITTQWQAGAASTQAPAWTALLLPASVSFLTGLLATAYDGGGRGRRIAYLFCFGSASAALWVWFCLLGANAATAAPAMPNQVLLFPFFVLLGFIPWVVAGRGADAAEAAGPDSPASQQIRSRS</sequence>
<dbReference type="EMBL" id="LT629742">
    <property type="protein sequence ID" value="SDT31496.1"/>
    <property type="molecule type" value="Genomic_DNA"/>
</dbReference>
<dbReference type="AlphaFoldDB" id="A0A1H1ZE55"/>
<accession>A0A1H1ZE55</accession>
<protein>
    <submittedName>
        <fullName evidence="2">Uncharacterized protein</fullName>
    </submittedName>
</protein>
<dbReference type="STRING" id="412690.SAMN04489834_3409"/>
<name>A0A1H1ZE55_9MICO</name>
<gene>
    <name evidence="2" type="ORF">SAMN04489834_3409</name>
</gene>
<reference evidence="3" key="1">
    <citation type="submission" date="2016-10" db="EMBL/GenBank/DDBJ databases">
        <authorList>
            <person name="Varghese N."/>
            <person name="Submissions S."/>
        </authorList>
    </citation>
    <scope>NUCLEOTIDE SEQUENCE [LARGE SCALE GENOMIC DNA]</scope>
    <source>
        <strain evidence="3">DSM 21772</strain>
    </source>
</reference>
<keyword evidence="1" id="KW-1133">Transmembrane helix</keyword>
<evidence type="ECO:0000256" key="1">
    <source>
        <dbReference type="SAM" id="Phobius"/>
    </source>
</evidence>
<feature type="transmembrane region" description="Helical" evidence="1">
    <location>
        <begin position="52"/>
        <end position="72"/>
    </location>
</feature>
<organism evidence="2 3">
    <name type="scientific">Microterricola viridarii</name>
    <dbReference type="NCBI Taxonomy" id="412690"/>
    <lineage>
        <taxon>Bacteria</taxon>
        <taxon>Bacillati</taxon>
        <taxon>Actinomycetota</taxon>
        <taxon>Actinomycetes</taxon>
        <taxon>Micrococcales</taxon>
        <taxon>Microbacteriaceae</taxon>
        <taxon>Microterricola</taxon>
    </lineage>
</organism>
<keyword evidence="1" id="KW-0472">Membrane</keyword>
<feature type="transmembrane region" description="Helical" evidence="1">
    <location>
        <begin position="84"/>
        <end position="106"/>
    </location>
</feature>
<feature type="transmembrane region" description="Helical" evidence="1">
    <location>
        <begin position="118"/>
        <end position="136"/>
    </location>
</feature>
<keyword evidence="3" id="KW-1185">Reference proteome</keyword>
<proteinExistence type="predicted"/>
<keyword evidence="1" id="KW-0812">Transmembrane</keyword>
<evidence type="ECO:0000313" key="2">
    <source>
        <dbReference type="EMBL" id="SDT31496.1"/>
    </source>
</evidence>